<dbReference type="Proteomes" id="UP000318687">
    <property type="component" value="Segment"/>
</dbReference>
<dbReference type="EMBL" id="MN096362">
    <property type="protein sequence ID" value="QDK01918.1"/>
    <property type="molecule type" value="Genomic_DNA"/>
</dbReference>
<dbReference type="RefSeq" id="YP_009884014.1">
    <property type="nucleotide sequence ID" value="NC_049465.1"/>
</dbReference>
<dbReference type="KEGG" id="vg:55813353"/>
<sequence length="52" mass="5863">MPRFNVQLEGPDGELHSWGGEADDQYQAVDLAREELDPEDVMTITDVEEEEG</sequence>
<evidence type="ECO:0000313" key="2">
    <source>
        <dbReference type="EMBL" id="QDK01918.1"/>
    </source>
</evidence>
<proteinExistence type="predicted"/>
<gene>
    <name evidence="2" type="primary">37</name>
    <name evidence="2" type="ORF">SEA_VIBAKI_37</name>
</gene>
<feature type="region of interest" description="Disordered" evidence="1">
    <location>
        <begin position="1"/>
        <end position="20"/>
    </location>
</feature>
<organism evidence="2 3">
    <name type="scientific">Arthrobacter phage Vibaki</name>
    <dbReference type="NCBI Taxonomy" id="2593333"/>
    <lineage>
        <taxon>Viruses</taxon>
        <taxon>Duplodnaviria</taxon>
        <taxon>Heunggongvirae</taxon>
        <taxon>Uroviricota</taxon>
        <taxon>Caudoviricetes</taxon>
        <taxon>Berryhillviridae</taxon>
        <taxon>Vibakivirus</taxon>
        <taxon>Vibakivirus vibaki</taxon>
    </lineage>
</organism>
<evidence type="ECO:0000256" key="1">
    <source>
        <dbReference type="SAM" id="MobiDB-lite"/>
    </source>
</evidence>
<evidence type="ECO:0000313" key="3">
    <source>
        <dbReference type="Proteomes" id="UP000318687"/>
    </source>
</evidence>
<name>A0A514TYY7_9CAUD</name>
<protein>
    <submittedName>
        <fullName evidence="2">Uncharacterized protein</fullName>
    </submittedName>
</protein>
<accession>A0A514TYY7</accession>
<reference evidence="2 3" key="1">
    <citation type="submission" date="2019-06" db="EMBL/GenBank/DDBJ databases">
        <authorList>
            <person name="Alexander J."/>
            <person name="Ertsgaard D.J."/>
            <person name="Fields K.L."/>
            <person name="Fields S.B."/>
            <person name="Humphreys H."/>
            <person name="Kinneman J.E."/>
            <person name="Nelson N.D."/>
            <person name="Olakunle E.K."/>
            <person name="Reimer A.C."/>
            <person name="Robertson C."/>
            <person name="Ross G.V."/>
            <person name="Bonilla J.A."/>
            <person name="Klyczek K."/>
            <person name="Garlena R.A."/>
            <person name="Russell D.A."/>
            <person name="Pope W.H."/>
            <person name="Jacobs-Sera D."/>
            <person name="Hatfull G.F."/>
        </authorList>
    </citation>
    <scope>NUCLEOTIDE SEQUENCE [LARGE SCALE GENOMIC DNA]</scope>
</reference>
<keyword evidence="3" id="KW-1185">Reference proteome</keyword>
<dbReference type="GeneID" id="55813353"/>